<accession>D3DJC5</accession>
<protein>
    <submittedName>
        <fullName evidence="3">SCO1/SenC/PrrC family protein</fullName>
    </submittedName>
</protein>
<dbReference type="STRING" id="608538.HTH_1477"/>
<evidence type="ECO:0000256" key="1">
    <source>
        <dbReference type="ARBA" id="ARBA00010996"/>
    </source>
</evidence>
<reference evidence="3 4" key="1">
    <citation type="journal article" date="2010" name="J. Bacteriol.">
        <title>Complete genome sequence of the thermophilic, obligately chemolithoautotrophic hydrogen-oxidizing bacterium Hydrogenobacter thermophilus TK-6.</title>
        <authorList>
            <person name="Arai H."/>
            <person name="Kanbe H."/>
            <person name="Ishii M."/>
            <person name="Igarashi Y."/>
        </authorList>
    </citation>
    <scope>NUCLEOTIDE SEQUENCE [LARGE SCALE GENOMIC DNA]</scope>
    <source>
        <strain evidence="4">DSM 6534 / IAM 12695 / TK-6 [Tokyo]</strain>
    </source>
</reference>
<comment type="similarity">
    <text evidence="1">Belongs to the SCO1/2 family.</text>
</comment>
<keyword evidence="2" id="KW-0812">Transmembrane</keyword>
<evidence type="ECO:0000313" key="4">
    <source>
        <dbReference type="Proteomes" id="UP000002574"/>
    </source>
</evidence>
<dbReference type="Proteomes" id="UP000002574">
    <property type="component" value="Chromosome"/>
</dbReference>
<proteinExistence type="inferred from homology"/>
<dbReference type="OrthoDB" id="9786756at2"/>
<dbReference type="SUPFAM" id="SSF52833">
    <property type="entry name" value="Thioredoxin-like"/>
    <property type="match status" value="1"/>
</dbReference>
<dbReference type="AlphaFoldDB" id="D3DJC5"/>
<keyword evidence="4" id="KW-1185">Reference proteome</keyword>
<name>D3DJC5_HYDTT</name>
<sequence length="255" mass="28773">MLALALLLLWACTFGMPGMREVPSYFDASVMRIDEDKYLGAYVPDVTFTDEGGKKHRLLDFVKGKPTALILAYYTCDSACPILVKGALDATKNLNEDFRVLVLSFDKEDTLDSLKAFKLKLGNVPSSWTFGLMKEEDIKKLTSSIGYRFFYSHRDRVFVHPNVITFLSPEGEVVRYLYGISPKERDLRIAFAEARGSKITKNSFVDLAFLVCYRYDPNTGKYGLNPTVFFGLAGFGLVSLTLAYAFLKPRREVKT</sequence>
<dbReference type="InterPro" id="IPR003782">
    <property type="entry name" value="SCO1/SenC"/>
</dbReference>
<evidence type="ECO:0000313" key="3">
    <source>
        <dbReference type="EMBL" id="BAI69927.1"/>
    </source>
</evidence>
<keyword evidence="2" id="KW-1133">Transmembrane helix</keyword>
<dbReference type="RefSeq" id="WP_012964107.1">
    <property type="nucleotide sequence ID" value="NC_013799.1"/>
</dbReference>
<organism evidence="3 4">
    <name type="scientific">Hydrogenobacter thermophilus (strain DSM 6534 / IAM 12695 / TK-6)</name>
    <dbReference type="NCBI Taxonomy" id="608538"/>
    <lineage>
        <taxon>Bacteria</taxon>
        <taxon>Pseudomonadati</taxon>
        <taxon>Aquificota</taxon>
        <taxon>Aquificia</taxon>
        <taxon>Aquificales</taxon>
        <taxon>Aquificaceae</taxon>
        <taxon>Hydrogenobacter</taxon>
    </lineage>
</organism>
<dbReference type="InterPro" id="IPR036249">
    <property type="entry name" value="Thioredoxin-like_sf"/>
</dbReference>
<dbReference type="KEGG" id="hth:HTH_1477"/>
<dbReference type="Pfam" id="PF02630">
    <property type="entry name" value="SCO1-SenC"/>
    <property type="match status" value="1"/>
</dbReference>
<gene>
    <name evidence="3" type="ordered locus">HTH_1477</name>
</gene>
<keyword evidence="2" id="KW-0472">Membrane</keyword>
<feature type="transmembrane region" description="Helical" evidence="2">
    <location>
        <begin position="228"/>
        <end position="247"/>
    </location>
</feature>
<dbReference type="KEGG" id="hte:Hydth_1465"/>
<dbReference type="Gene3D" id="3.40.30.10">
    <property type="entry name" value="Glutaredoxin"/>
    <property type="match status" value="1"/>
</dbReference>
<evidence type="ECO:0000256" key="2">
    <source>
        <dbReference type="SAM" id="Phobius"/>
    </source>
</evidence>
<dbReference type="eggNOG" id="COG1999">
    <property type="taxonomic scope" value="Bacteria"/>
</dbReference>
<dbReference type="CDD" id="cd02968">
    <property type="entry name" value="SCO"/>
    <property type="match status" value="1"/>
</dbReference>
<dbReference type="EMBL" id="AP011112">
    <property type="protein sequence ID" value="BAI69927.1"/>
    <property type="molecule type" value="Genomic_DNA"/>
</dbReference>